<keyword evidence="10" id="KW-1185">Reference proteome</keyword>
<feature type="domain" description="Fucosyltransferase C-terminal" evidence="8">
    <location>
        <begin position="2"/>
        <end position="94"/>
    </location>
</feature>
<accession>A0ABQ9HI04</accession>
<keyword evidence="7" id="KW-0472">Membrane</keyword>
<evidence type="ECO:0000256" key="3">
    <source>
        <dbReference type="ARBA" id="ARBA00008919"/>
    </source>
</evidence>
<evidence type="ECO:0000256" key="6">
    <source>
        <dbReference type="ARBA" id="ARBA00023034"/>
    </source>
</evidence>
<comment type="subcellular location">
    <subcellularLocation>
        <location evidence="1">Golgi apparatus membrane</location>
        <topology evidence="1">Single-pass type II membrane protein</topology>
    </subcellularLocation>
    <subcellularLocation>
        <location evidence="7">Golgi apparatus</location>
        <location evidence="7">Golgi stack membrane</location>
        <topology evidence="7">Single-pass type II membrane protein</topology>
    </subcellularLocation>
</comment>
<reference evidence="9 10" key="1">
    <citation type="submission" date="2023-02" db="EMBL/GenBank/DDBJ databases">
        <title>LHISI_Scaffold_Assembly.</title>
        <authorList>
            <person name="Stuart O.P."/>
            <person name="Cleave R."/>
            <person name="Magrath M.J.L."/>
            <person name="Mikheyev A.S."/>
        </authorList>
    </citation>
    <scope>NUCLEOTIDE SEQUENCE [LARGE SCALE GENOMIC DNA]</scope>
    <source>
        <strain evidence="9">Daus_M_001</strain>
        <tissue evidence="9">Leg muscle</tissue>
    </source>
</reference>
<sequence>MQYSVVPIVYGGADYQRIAPPWSYIDTRDFSSHKDLAEYLKRLDAIPHEYNEYFRWKESYRVNTNPMPHAMCKLCEMLNDPLQPAKSYYNMHEWFNGSGVCNRSSFNWKKYRP</sequence>
<dbReference type="Pfam" id="PF00852">
    <property type="entry name" value="Glyco_transf_10"/>
    <property type="match status" value="1"/>
</dbReference>
<evidence type="ECO:0000256" key="1">
    <source>
        <dbReference type="ARBA" id="ARBA00004323"/>
    </source>
</evidence>
<evidence type="ECO:0000313" key="9">
    <source>
        <dbReference type="EMBL" id="KAJ8883966.1"/>
    </source>
</evidence>
<evidence type="ECO:0000256" key="2">
    <source>
        <dbReference type="ARBA" id="ARBA00004922"/>
    </source>
</evidence>
<dbReference type="InterPro" id="IPR038577">
    <property type="entry name" value="GT10-like_C_sf"/>
</dbReference>
<evidence type="ECO:0000313" key="10">
    <source>
        <dbReference type="Proteomes" id="UP001159363"/>
    </source>
</evidence>
<gene>
    <name evidence="9" type="ORF">PR048_015822</name>
</gene>
<evidence type="ECO:0000256" key="7">
    <source>
        <dbReference type="RuleBase" id="RU003832"/>
    </source>
</evidence>
<dbReference type="Proteomes" id="UP001159363">
    <property type="component" value="Chromosome 4"/>
</dbReference>
<dbReference type="Gene3D" id="3.40.50.11660">
    <property type="entry name" value="Glycosyl transferase family 10, C-terminal domain"/>
    <property type="match status" value="1"/>
</dbReference>
<name>A0ABQ9HI04_9NEOP</name>
<dbReference type="EMBL" id="JARBHB010000005">
    <property type="protein sequence ID" value="KAJ8883966.1"/>
    <property type="molecule type" value="Genomic_DNA"/>
</dbReference>
<organism evidence="9 10">
    <name type="scientific">Dryococelus australis</name>
    <dbReference type="NCBI Taxonomy" id="614101"/>
    <lineage>
        <taxon>Eukaryota</taxon>
        <taxon>Metazoa</taxon>
        <taxon>Ecdysozoa</taxon>
        <taxon>Arthropoda</taxon>
        <taxon>Hexapoda</taxon>
        <taxon>Insecta</taxon>
        <taxon>Pterygota</taxon>
        <taxon>Neoptera</taxon>
        <taxon>Polyneoptera</taxon>
        <taxon>Phasmatodea</taxon>
        <taxon>Verophasmatodea</taxon>
        <taxon>Anareolatae</taxon>
        <taxon>Phasmatidae</taxon>
        <taxon>Eurycanthinae</taxon>
        <taxon>Dryococelus</taxon>
    </lineage>
</organism>
<evidence type="ECO:0000256" key="4">
    <source>
        <dbReference type="ARBA" id="ARBA00022676"/>
    </source>
</evidence>
<dbReference type="InterPro" id="IPR001503">
    <property type="entry name" value="Glyco_trans_10"/>
</dbReference>
<dbReference type="InterPro" id="IPR055270">
    <property type="entry name" value="Glyco_tran_10_C"/>
</dbReference>
<comment type="similarity">
    <text evidence="3 7">Belongs to the glycosyltransferase 10 family.</text>
</comment>
<keyword evidence="4 7" id="KW-0328">Glycosyltransferase</keyword>
<dbReference type="SUPFAM" id="SSF53756">
    <property type="entry name" value="UDP-Glycosyltransferase/glycogen phosphorylase"/>
    <property type="match status" value="1"/>
</dbReference>
<comment type="caution">
    <text evidence="9">The sequence shown here is derived from an EMBL/GenBank/DDBJ whole genome shotgun (WGS) entry which is preliminary data.</text>
</comment>
<proteinExistence type="inferred from homology"/>
<evidence type="ECO:0000259" key="8">
    <source>
        <dbReference type="Pfam" id="PF00852"/>
    </source>
</evidence>
<dbReference type="PANTHER" id="PTHR48438:SF1">
    <property type="entry name" value="ALPHA-(1,3)-FUCOSYLTRANSFERASE C-RELATED"/>
    <property type="match status" value="1"/>
</dbReference>
<keyword evidence="6 7" id="KW-0333">Golgi apparatus</keyword>
<dbReference type="PANTHER" id="PTHR48438">
    <property type="entry name" value="ALPHA-(1,3)-FUCOSYLTRANSFERASE C-RELATED"/>
    <property type="match status" value="1"/>
</dbReference>
<keyword evidence="7" id="KW-0812">Transmembrane</keyword>
<comment type="pathway">
    <text evidence="2">Protein modification; protein glycosylation.</text>
</comment>
<dbReference type="EC" id="2.4.1.-" evidence="7"/>
<evidence type="ECO:0000256" key="5">
    <source>
        <dbReference type="ARBA" id="ARBA00022679"/>
    </source>
</evidence>
<protein>
    <recommendedName>
        <fullName evidence="7">Fucosyltransferase</fullName>
        <ecNumber evidence="7">2.4.1.-</ecNumber>
    </recommendedName>
</protein>
<keyword evidence="5 7" id="KW-0808">Transferase</keyword>